<gene>
    <name evidence="5" type="ORF">PN838_00090</name>
</gene>
<dbReference type="PROSITE" id="PS50887">
    <property type="entry name" value="GGDEF"/>
    <property type="match status" value="1"/>
</dbReference>
<evidence type="ECO:0000313" key="5">
    <source>
        <dbReference type="EMBL" id="MDC2887528.1"/>
    </source>
</evidence>
<dbReference type="PANTHER" id="PTHR33121:SF79">
    <property type="entry name" value="CYCLIC DI-GMP PHOSPHODIESTERASE PDED-RELATED"/>
    <property type="match status" value="1"/>
</dbReference>
<accession>A0ABT5F7J1</accession>
<dbReference type="Pfam" id="PF00563">
    <property type="entry name" value="EAL"/>
    <property type="match status" value="1"/>
</dbReference>
<dbReference type="SUPFAM" id="SSF55073">
    <property type="entry name" value="Nucleotide cyclase"/>
    <property type="match status" value="1"/>
</dbReference>
<dbReference type="InterPro" id="IPR003660">
    <property type="entry name" value="HAMP_dom"/>
</dbReference>
<feature type="domain" description="HAMP" evidence="3">
    <location>
        <begin position="264"/>
        <end position="317"/>
    </location>
</feature>
<evidence type="ECO:0000259" key="2">
    <source>
        <dbReference type="PROSITE" id="PS50883"/>
    </source>
</evidence>
<comment type="caution">
    <text evidence="5">The sequence shown here is derived from an EMBL/GenBank/DDBJ whole genome shotgun (WGS) entry which is preliminary data.</text>
</comment>
<reference evidence="5 6" key="1">
    <citation type="submission" date="2023-01" db="EMBL/GenBank/DDBJ databases">
        <title>Psychrosphaera sp. nov., isolated from marine algae.</title>
        <authorList>
            <person name="Bayburt H."/>
            <person name="Choi B.J."/>
            <person name="Kim J.M."/>
            <person name="Choi D.G."/>
            <person name="Jeon C.O."/>
        </authorList>
    </citation>
    <scope>NUCLEOTIDE SEQUENCE [LARGE SCALE GENOMIC DNA]</scope>
    <source>
        <strain evidence="5 6">G1-22</strain>
    </source>
</reference>
<evidence type="ECO:0000256" key="1">
    <source>
        <dbReference type="SAM" id="Phobius"/>
    </source>
</evidence>
<keyword evidence="1" id="KW-1133">Transmembrane helix</keyword>
<dbReference type="Pfam" id="PF00672">
    <property type="entry name" value="HAMP"/>
    <property type="match status" value="1"/>
</dbReference>
<dbReference type="Gene3D" id="3.30.70.270">
    <property type="match status" value="1"/>
</dbReference>
<evidence type="ECO:0000259" key="4">
    <source>
        <dbReference type="PROSITE" id="PS50887"/>
    </source>
</evidence>
<dbReference type="Pfam" id="PF00990">
    <property type="entry name" value="GGDEF"/>
    <property type="match status" value="1"/>
</dbReference>
<feature type="transmembrane region" description="Helical" evidence="1">
    <location>
        <begin position="244"/>
        <end position="262"/>
    </location>
</feature>
<dbReference type="InterPro" id="IPR001633">
    <property type="entry name" value="EAL_dom"/>
</dbReference>
<keyword evidence="1" id="KW-0472">Membrane</keyword>
<dbReference type="InterPro" id="IPR050706">
    <property type="entry name" value="Cyclic-di-GMP_PDE-like"/>
</dbReference>
<dbReference type="SMART" id="SM00052">
    <property type="entry name" value="EAL"/>
    <property type="match status" value="1"/>
</dbReference>
<dbReference type="InterPro" id="IPR000160">
    <property type="entry name" value="GGDEF_dom"/>
</dbReference>
<dbReference type="Gene3D" id="6.10.340.10">
    <property type="match status" value="1"/>
</dbReference>
<feature type="domain" description="EAL" evidence="2">
    <location>
        <begin position="489"/>
        <end position="690"/>
    </location>
</feature>
<dbReference type="CDD" id="cd06225">
    <property type="entry name" value="HAMP"/>
    <property type="match status" value="1"/>
</dbReference>
<dbReference type="PANTHER" id="PTHR33121">
    <property type="entry name" value="CYCLIC DI-GMP PHOSPHODIESTERASE PDEF"/>
    <property type="match status" value="1"/>
</dbReference>
<dbReference type="NCBIfam" id="TIGR00254">
    <property type="entry name" value="GGDEF"/>
    <property type="match status" value="1"/>
</dbReference>
<dbReference type="SUPFAM" id="SSF141868">
    <property type="entry name" value="EAL domain-like"/>
    <property type="match status" value="1"/>
</dbReference>
<dbReference type="SMART" id="SM00267">
    <property type="entry name" value="GGDEF"/>
    <property type="match status" value="1"/>
</dbReference>
<evidence type="ECO:0000259" key="3">
    <source>
        <dbReference type="PROSITE" id="PS50885"/>
    </source>
</evidence>
<dbReference type="InterPro" id="IPR029787">
    <property type="entry name" value="Nucleotide_cyclase"/>
</dbReference>
<feature type="domain" description="GGDEF" evidence="4">
    <location>
        <begin position="349"/>
        <end position="480"/>
    </location>
</feature>
<dbReference type="InterPro" id="IPR043128">
    <property type="entry name" value="Rev_trsase/Diguanyl_cyclase"/>
</dbReference>
<dbReference type="EMBL" id="JAQOMS010000002">
    <property type="protein sequence ID" value="MDC2887528.1"/>
    <property type="molecule type" value="Genomic_DNA"/>
</dbReference>
<protein>
    <submittedName>
        <fullName evidence="5">EAL domain-containing protein</fullName>
    </submittedName>
</protein>
<organism evidence="5 6">
    <name type="scientific">Psychrosphaera algicola</name>
    <dbReference type="NCBI Taxonomy" id="3023714"/>
    <lineage>
        <taxon>Bacteria</taxon>
        <taxon>Pseudomonadati</taxon>
        <taxon>Pseudomonadota</taxon>
        <taxon>Gammaproteobacteria</taxon>
        <taxon>Alteromonadales</taxon>
        <taxon>Pseudoalteromonadaceae</taxon>
        <taxon>Psychrosphaera</taxon>
    </lineage>
</organism>
<dbReference type="Gene3D" id="3.20.20.450">
    <property type="entry name" value="EAL domain"/>
    <property type="match status" value="1"/>
</dbReference>
<dbReference type="PROSITE" id="PS50883">
    <property type="entry name" value="EAL"/>
    <property type="match status" value="1"/>
</dbReference>
<dbReference type="SUPFAM" id="SSF158472">
    <property type="entry name" value="HAMP domain-like"/>
    <property type="match status" value="1"/>
</dbReference>
<dbReference type="InterPro" id="IPR035919">
    <property type="entry name" value="EAL_sf"/>
</dbReference>
<sequence>MAIWFATSRHADTQLSRELEVGHSVFVNSLESRENLLVNAATVLTEDFGFKQAIATLDSATIDSMLNNHSERISADLMLVMSLDAKVIGKTDTLTTDSGSYLTPEIYDNVLRDGGLITFNLINGKLYQSLFLTVDAPNPIAIAMIGFEMDQKLVDRFSQLTTLDITLLFDQEKSAYLTTLSPADAEIVLQSNLPLLENAKKFSRLHLTTQAFRLENYPHFTGYVMLSHNTDLLFKEFYTLIKDVAVISVIAVFVALLLGVGFSKNVTKPLERLSILAKRISRGDYQNTIELNTSTTEIADLSVAFKQMQLNISEREKTISYNATHDMVTGLYNRTRLLELVQEGIENNGAFQVIAIQINGFRELNETFGYKVGDECLQYLAGEIKTKGGCTARIAGGEVIWLPNQTVTLENIVDIQSEMERSILVSQVKVRIKLVIGIVSVNDSNNKNSVFDKAEDVIRSLSIAASHARTKSNNIQYYLPEQEAAYIQRIEVLYELQHLLESDNKDELAMFYQPKLALSNNSVDKMEALIRWNSKKLGFVSPEMFIPIAESAGIIKSLTQWVIRRVIRDLHHWQLPEQQIAINLSAQDIVCGDLIEYIDDCLKEFDISINQLSFEITESDIMSDPQRAIAQLNLFVEKGFSLAIDDFGTGHSSLSYIKDFPVQTLKIDKAFILQLDQNEDDLTIVKCIIS</sequence>
<evidence type="ECO:0000313" key="6">
    <source>
        <dbReference type="Proteomes" id="UP001528411"/>
    </source>
</evidence>
<dbReference type="CDD" id="cd01948">
    <property type="entry name" value="EAL"/>
    <property type="match status" value="1"/>
</dbReference>
<proteinExistence type="predicted"/>
<keyword evidence="6" id="KW-1185">Reference proteome</keyword>
<keyword evidence="1" id="KW-0812">Transmembrane</keyword>
<dbReference type="SMART" id="SM00304">
    <property type="entry name" value="HAMP"/>
    <property type="match status" value="1"/>
</dbReference>
<dbReference type="Proteomes" id="UP001528411">
    <property type="component" value="Unassembled WGS sequence"/>
</dbReference>
<dbReference type="PROSITE" id="PS50885">
    <property type="entry name" value="HAMP"/>
    <property type="match status" value="1"/>
</dbReference>
<name>A0ABT5F7J1_9GAMM</name>
<dbReference type="RefSeq" id="WP_272179362.1">
    <property type="nucleotide sequence ID" value="NZ_JAQOMS010000002.1"/>
</dbReference>